<dbReference type="Gene3D" id="2.40.128.110">
    <property type="entry name" value="Lipid/polyisoprenoid-binding, YceI-like"/>
    <property type="match status" value="1"/>
</dbReference>
<dbReference type="EMBL" id="JAEKNS010000095">
    <property type="protein sequence ID" value="MBJ7594989.1"/>
    <property type="molecule type" value="Genomic_DNA"/>
</dbReference>
<dbReference type="Proteomes" id="UP000606991">
    <property type="component" value="Unassembled WGS sequence"/>
</dbReference>
<dbReference type="SUPFAM" id="SSF101874">
    <property type="entry name" value="YceI-like"/>
    <property type="match status" value="1"/>
</dbReference>
<protein>
    <submittedName>
        <fullName evidence="3">YceI family protein</fullName>
    </submittedName>
</protein>
<proteinExistence type="inferred from homology"/>
<dbReference type="PANTHER" id="PTHR34406">
    <property type="entry name" value="PROTEIN YCEI"/>
    <property type="match status" value="1"/>
</dbReference>
<evidence type="ECO:0000256" key="1">
    <source>
        <dbReference type="ARBA" id="ARBA00008812"/>
    </source>
</evidence>
<dbReference type="PANTHER" id="PTHR34406:SF1">
    <property type="entry name" value="PROTEIN YCEI"/>
    <property type="match status" value="1"/>
</dbReference>
<accession>A0A934JXA6</accession>
<feature type="domain" description="Lipid/polyisoprenoid-binding YceI-like" evidence="2">
    <location>
        <begin position="7"/>
        <end position="183"/>
    </location>
</feature>
<organism evidence="3 4">
    <name type="scientific">Candidatus Aeolococcus gillhamiae</name>
    <dbReference type="NCBI Taxonomy" id="3127015"/>
    <lineage>
        <taxon>Bacteria</taxon>
        <taxon>Bacillati</taxon>
        <taxon>Candidatus Dormiibacterota</taxon>
        <taxon>Candidatus Dormibacteria</taxon>
        <taxon>Candidatus Aeolococcales</taxon>
        <taxon>Candidatus Aeolococcaceae</taxon>
        <taxon>Candidatus Aeolococcus</taxon>
    </lineage>
</organism>
<reference evidence="3 4" key="1">
    <citation type="submission" date="2020-10" db="EMBL/GenBank/DDBJ databases">
        <title>Ca. Dormibacterota MAGs.</title>
        <authorList>
            <person name="Montgomery K."/>
        </authorList>
    </citation>
    <scope>NUCLEOTIDE SEQUENCE [LARGE SCALE GENOMIC DNA]</scope>
    <source>
        <strain evidence="3">SC8812_S17_18</strain>
    </source>
</reference>
<evidence type="ECO:0000259" key="2">
    <source>
        <dbReference type="SMART" id="SM00867"/>
    </source>
</evidence>
<gene>
    <name evidence="3" type="ORF">JF886_09050</name>
</gene>
<dbReference type="Pfam" id="PF04264">
    <property type="entry name" value="YceI"/>
    <property type="match status" value="1"/>
</dbReference>
<evidence type="ECO:0000313" key="4">
    <source>
        <dbReference type="Proteomes" id="UP000606991"/>
    </source>
</evidence>
<comment type="caution">
    <text evidence="3">The sequence shown here is derived from an EMBL/GenBank/DDBJ whole genome shotgun (WGS) entry which is preliminary data.</text>
</comment>
<dbReference type="InterPro" id="IPR036761">
    <property type="entry name" value="TTHA0802/YceI-like_sf"/>
</dbReference>
<dbReference type="SMART" id="SM00867">
    <property type="entry name" value="YceI"/>
    <property type="match status" value="1"/>
</dbReference>
<name>A0A934JXA6_9BACT</name>
<dbReference type="AlphaFoldDB" id="A0A934JXA6"/>
<dbReference type="InterPro" id="IPR007372">
    <property type="entry name" value="Lipid/polyisoprenoid-bd_YceI"/>
</dbReference>
<comment type="similarity">
    <text evidence="1">Belongs to the UPF0312 family.</text>
</comment>
<dbReference type="RefSeq" id="WP_337311686.1">
    <property type="nucleotide sequence ID" value="NZ_JAEKNS010000095.1"/>
</dbReference>
<sequence length="207" mass="22049">MALTTGTYTIGPDHGTLLIRTTREGAAARMGHDLTLEAARWSATVVVNAEEPARSSVTATVDAASLEVREAHGGAIPLTDKQRGEIGANIRNKVLNSSNHPEISFRSTLVAGDAKETTVSGDLTIAGRSRPAQLRLTSSHDADRVTGTATVVQSHHGIKPYSAMLGALKVRDVVAIEVDVRLPRDLRWPANRLAPSPATVDTKRPPR</sequence>
<evidence type="ECO:0000313" key="3">
    <source>
        <dbReference type="EMBL" id="MBJ7594989.1"/>
    </source>
</evidence>